<accession>A0A2M7LXN2</accession>
<feature type="non-terminal residue" evidence="2">
    <location>
        <position position="1"/>
    </location>
</feature>
<protein>
    <recommendedName>
        <fullName evidence="1">SH3b domain-containing protein</fullName>
    </recommendedName>
</protein>
<dbReference type="Pfam" id="PF08239">
    <property type="entry name" value="SH3_3"/>
    <property type="match status" value="1"/>
</dbReference>
<dbReference type="InterPro" id="IPR003646">
    <property type="entry name" value="SH3-like_bac-type"/>
</dbReference>
<gene>
    <name evidence="2" type="ORF">COZ39_02525</name>
</gene>
<dbReference type="Pfam" id="PF08308">
    <property type="entry name" value="PEGA"/>
    <property type="match status" value="1"/>
</dbReference>
<dbReference type="InterPro" id="IPR013229">
    <property type="entry name" value="PEGA"/>
</dbReference>
<dbReference type="SMART" id="SM00287">
    <property type="entry name" value="SH3b"/>
    <property type="match status" value="1"/>
</dbReference>
<sequence>YLLKLIPEGNATDTASWQSKIKIYKNTRTYVNMELGSSDISTSGEVFTSVKMTTPVKSGYGEVMVETEPQGAIVYLDNDEKGVAPVKLENVLKGDHEISVFMSGFFRRTQKINIDPGYQVNAKFKLAIDQSQTPKVEEKKTATDEASLKEASVDIETGKQVTIKETPTGWLRVREEPNAEASESAKVNPGDKFDILGEEAGWIKIEYEKNKTGWISGQYVDR</sequence>
<dbReference type="Gene3D" id="2.30.30.40">
    <property type="entry name" value="SH3 Domains"/>
    <property type="match status" value="1"/>
</dbReference>
<evidence type="ECO:0000259" key="1">
    <source>
        <dbReference type="PROSITE" id="PS51781"/>
    </source>
</evidence>
<dbReference type="PANTHER" id="PTHR36194">
    <property type="entry name" value="S-LAYER-LIKE PROTEIN"/>
    <property type="match status" value="1"/>
</dbReference>
<name>A0A2M7LXN2_9BACT</name>
<dbReference type="Proteomes" id="UP000229708">
    <property type="component" value="Unassembled WGS sequence"/>
</dbReference>
<proteinExistence type="predicted"/>
<dbReference type="PANTHER" id="PTHR36194:SF1">
    <property type="entry name" value="S-LAYER-LIKE PROTEIN"/>
    <property type="match status" value="1"/>
</dbReference>
<dbReference type="AlphaFoldDB" id="A0A2M7LXN2"/>
<dbReference type="PROSITE" id="PS51781">
    <property type="entry name" value="SH3B"/>
    <property type="match status" value="1"/>
</dbReference>
<dbReference type="EMBL" id="PFJI01000116">
    <property type="protein sequence ID" value="PIX72807.1"/>
    <property type="molecule type" value="Genomic_DNA"/>
</dbReference>
<evidence type="ECO:0000313" key="2">
    <source>
        <dbReference type="EMBL" id="PIX72807.1"/>
    </source>
</evidence>
<evidence type="ECO:0000313" key="3">
    <source>
        <dbReference type="Proteomes" id="UP000229708"/>
    </source>
</evidence>
<reference evidence="3" key="1">
    <citation type="submission" date="2017-09" db="EMBL/GenBank/DDBJ databases">
        <title>Depth-based differentiation of microbial function through sediment-hosted aquifers and enrichment of novel symbionts in the deep terrestrial subsurface.</title>
        <authorList>
            <person name="Probst A.J."/>
            <person name="Ladd B."/>
            <person name="Jarett J.K."/>
            <person name="Geller-Mcgrath D.E."/>
            <person name="Sieber C.M.K."/>
            <person name="Emerson J.B."/>
            <person name="Anantharaman K."/>
            <person name="Thomas B.C."/>
            <person name="Malmstrom R."/>
            <person name="Stieglmeier M."/>
            <person name="Klingl A."/>
            <person name="Woyke T."/>
            <person name="Ryan C.M."/>
            <person name="Banfield J.F."/>
        </authorList>
    </citation>
    <scope>NUCLEOTIDE SEQUENCE [LARGE SCALE GENOMIC DNA]</scope>
</reference>
<comment type="caution">
    <text evidence="2">The sequence shown here is derived from an EMBL/GenBank/DDBJ whole genome shotgun (WGS) entry which is preliminary data.</text>
</comment>
<feature type="domain" description="SH3b" evidence="1">
    <location>
        <begin position="156"/>
        <end position="222"/>
    </location>
</feature>
<organism evidence="2 3">
    <name type="scientific">Candidatus Roizmanbacteria bacterium CG_4_10_14_3_um_filter_33_21</name>
    <dbReference type="NCBI Taxonomy" id="1974830"/>
    <lineage>
        <taxon>Bacteria</taxon>
        <taxon>Candidatus Roizmaniibacteriota</taxon>
    </lineage>
</organism>